<proteinExistence type="predicted"/>
<dbReference type="Gene3D" id="3.40.50.1820">
    <property type="entry name" value="alpha/beta hydrolase"/>
    <property type="match status" value="1"/>
</dbReference>
<evidence type="ECO:0000313" key="3">
    <source>
        <dbReference type="Proteomes" id="UP000029995"/>
    </source>
</evidence>
<evidence type="ECO:0000259" key="1">
    <source>
        <dbReference type="Pfam" id="PF01738"/>
    </source>
</evidence>
<gene>
    <name evidence="2" type="ORF">P409_06130</name>
</gene>
<comment type="caution">
    <text evidence="2">The sequence shown here is derived from an EMBL/GenBank/DDBJ whole genome shotgun (WGS) entry which is preliminary data.</text>
</comment>
<dbReference type="SUPFAM" id="SSF53474">
    <property type="entry name" value="alpha/beta-Hydrolases"/>
    <property type="match status" value="1"/>
</dbReference>
<organism evidence="2 3">
    <name type="scientific">Inquilinus limosus MP06</name>
    <dbReference type="NCBI Taxonomy" id="1398085"/>
    <lineage>
        <taxon>Bacteria</taxon>
        <taxon>Pseudomonadati</taxon>
        <taxon>Pseudomonadota</taxon>
        <taxon>Alphaproteobacteria</taxon>
        <taxon>Rhodospirillales</taxon>
        <taxon>Rhodospirillaceae</taxon>
        <taxon>Inquilinus</taxon>
    </lineage>
</organism>
<protein>
    <submittedName>
        <fullName evidence="2">Dienelactone hydrolase</fullName>
    </submittedName>
</protein>
<dbReference type="PANTHER" id="PTHR46623">
    <property type="entry name" value="CARBOXYMETHYLENEBUTENOLIDASE-RELATED"/>
    <property type="match status" value="1"/>
</dbReference>
<dbReference type="EMBL" id="JANX01000045">
    <property type="protein sequence ID" value="KGM35151.1"/>
    <property type="molecule type" value="Genomic_DNA"/>
</dbReference>
<feature type="domain" description="Dienelactone hydrolase" evidence="1">
    <location>
        <begin position="30"/>
        <end position="244"/>
    </location>
</feature>
<accession>A0A0A0D8V0</accession>
<dbReference type="InterPro" id="IPR002925">
    <property type="entry name" value="Dienelactn_hydro"/>
</dbReference>
<dbReference type="Proteomes" id="UP000029995">
    <property type="component" value="Unassembled WGS sequence"/>
</dbReference>
<sequence length="246" mass="26010">MRRDLQIKTADGTAKAALFHPDGAAAGGKALRGVILYMDAMGPRASLAGMAQRLADSGHVVLLPDLFYRFGAYGPFTGASFGDETARGQIMTMLRETSQEMTRRDTAAFIDALDAEKVAGPIGAVGYCMGGARALTAAAAYADRIGAAASFHGGGLASEAADSPHLLAEKIKGRVYVGVAGVDNSFPPEQSARLAEALRRAEVDHIIENYVGMAHGWAVPDHSVYNETGAERHWKRLLTFFAEALA</sequence>
<dbReference type="InterPro" id="IPR029058">
    <property type="entry name" value="AB_hydrolase_fold"/>
</dbReference>
<dbReference type="GO" id="GO:0016787">
    <property type="term" value="F:hydrolase activity"/>
    <property type="evidence" value="ECO:0007669"/>
    <property type="project" value="UniProtKB-KW"/>
</dbReference>
<dbReference type="RefSeq" id="WP_034833010.1">
    <property type="nucleotide sequence ID" value="NZ_JANX01000045.1"/>
</dbReference>
<keyword evidence="2" id="KW-0378">Hydrolase</keyword>
<reference evidence="2 3" key="1">
    <citation type="submission" date="2014-01" db="EMBL/GenBank/DDBJ databases">
        <title>Genome sequence determination for a cystic fibrosis isolate, Inquilinus limosus.</title>
        <authorList>
            <person name="Pino M."/>
            <person name="Di Conza J."/>
            <person name="Gutkind G."/>
        </authorList>
    </citation>
    <scope>NUCLEOTIDE SEQUENCE [LARGE SCALE GENOMIC DNA]</scope>
    <source>
        <strain evidence="2 3">MP06</strain>
    </source>
</reference>
<dbReference type="OrthoDB" id="9787933at2"/>
<evidence type="ECO:0000313" key="2">
    <source>
        <dbReference type="EMBL" id="KGM35151.1"/>
    </source>
</evidence>
<dbReference type="PANTHER" id="PTHR46623:SF10">
    <property type="entry name" value="CARBOXYMETHYLENEBUTENOLIDASE HOMOLOG"/>
    <property type="match status" value="1"/>
</dbReference>
<name>A0A0A0D8V0_9PROT</name>
<dbReference type="AlphaFoldDB" id="A0A0A0D8V0"/>
<dbReference type="Pfam" id="PF01738">
    <property type="entry name" value="DLH"/>
    <property type="match status" value="1"/>
</dbReference>
<dbReference type="InterPro" id="IPR051049">
    <property type="entry name" value="Dienelactone_hydrolase-like"/>
</dbReference>